<evidence type="ECO:0000256" key="1">
    <source>
        <dbReference type="SAM" id="MobiDB-lite"/>
    </source>
</evidence>
<gene>
    <name evidence="2" type="ORF">OHA16_10270</name>
</gene>
<dbReference type="EMBL" id="CP108110">
    <property type="protein sequence ID" value="WUQ83324.1"/>
    <property type="molecule type" value="Genomic_DNA"/>
</dbReference>
<name>A0ABZ1TZW8_9ACTN</name>
<protein>
    <submittedName>
        <fullName evidence="2">Uncharacterized protein</fullName>
    </submittedName>
</protein>
<evidence type="ECO:0000313" key="3">
    <source>
        <dbReference type="Proteomes" id="UP001432222"/>
    </source>
</evidence>
<keyword evidence="3" id="KW-1185">Reference proteome</keyword>
<organism evidence="2 3">
    <name type="scientific">Kitasatospora purpeofusca</name>
    <dbReference type="NCBI Taxonomy" id="67352"/>
    <lineage>
        <taxon>Bacteria</taxon>
        <taxon>Bacillati</taxon>
        <taxon>Actinomycetota</taxon>
        <taxon>Actinomycetes</taxon>
        <taxon>Kitasatosporales</taxon>
        <taxon>Streptomycetaceae</taxon>
        <taxon>Kitasatospora</taxon>
    </lineage>
</organism>
<evidence type="ECO:0000313" key="2">
    <source>
        <dbReference type="EMBL" id="WUQ83324.1"/>
    </source>
</evidence>
<sequence>MRTWRLRHNPARHSLPAKPRAAVRLCGTPDEAAAFPRHNAEHCADRLTDLFEVMLGTGMFRVDGLHHRQLPQQGVEFHELLAGAAVDQWELGRFTPRSPRGRPTGRATSSG</sequence>
<reference evidence="2" key="1">
    <citation type="submission" date="2022-10" db="EMBL/GenBank/DDBJ databases">
        <title>The complete genomes of actinobacterial strains from the NBC collection.</title>
        <authorList>
            <person name="Joergensen T.S."/>
            <person name="Alvarez Arevalo M."/>
            <person name="Sterndorff E.B."/>
            <person name="Faurdal D."/>
            <person name="Vuksanovic O."/>
            <person name="Mourched A.-S."/>
            <person name="Charusanti P."/>
            <person name="Shaw S."/>
            <person name="Blin K."/>
            <person name="Weber T."/>
        </authorList>
    </citation>
    <scope>NUCLEOTIDE SEQUENCE</scope>
    <source>
        <strain evidence="2">NBC_00222</strain>
    </source>
</reference>
<dbReference type="RefSeq" id="WP_328954357.1">
    <property type="nucleotide sequence ID" value="NZ_CP108110.1"/>
</dbReference>
<proteinExistence type="predicted"/>
<dbReference type="Proteomes" id="UP001432222">
    <property type="component" value="Chromosome"/>
</dbReference>
<feature type="region of interest" description="Disordered" evidence="1">
    <location>
        <begin position="92"/>
        <end position="111"/>
    </location>
</feature>
<accession>A0ABZ1TZW8</accession>